<comment type="caution">
    <text evidence="5">The sequence shown here is derived from an EMBL/GenBank/DDBJ whole genome shotgun (WGS) entry which is preliminary data.</text>
</comment>
<keyword evidence="1 2" id="KW-0732">Signal</keyword>
<dbReference type="GO" id="GO:0015159">
    <property type="term" value="F:polysaccharide transmembrane transporter activity"/>
    <property type="evidence" value="ECO:0007669"/>
    <property type="project" value="InterPro"/>
</dbReference>
<evidence type="ECO:0000259" key="4">
    <source>
        <dbReference type="Pfam" id="PF10531"/>
    </source>
</evidence>
<dbReference type="Pfam" id="PF10531">
    <property type="entry name" value="SLBB"/>
    <property type="match status" value="1"/>
</dbReference>
<dbReference type="EMBL" id="JAHXDN010000011">
    <property type="protein sequence ID" value="MBW4710768.1"/>
    <property type="molecule type" value="Genomic_DNA"/>
</dbReference>
<evidence type="ECO:0000313" key="5">
    <source>
        <dbReference type="EMBL" id="MBW4710768.1"/>
    </source>
</evidence>
<feature type="signal peptide" evidence="2">
    <location>
        <begin position="1"/>
        <end position="20"/>
    </location>
</feature>
<reference evidence="5" key="1">
    <citation type="submission" date="2021-07" db="EMBL/GenBank/DDBJ databases">
        <title>Roseobacter insulae sp. nov., isolated from a tidal flat.</title>
        <authorList>
            <person name="Park S."/>
            <person name="Yoon J.-H."/>
        </authorList>
    </citation>
    <scope>NUCLEOTIDE SEQUENCE</scope>
    <source>
        <strain evidence="5">YSTF-M11</strain>
    </source>
</reference>
<dbReference type="Proteomes" id="UP001138661">
    <property type="component" value="Unassembled WGS sequence"/>
</dbReference>
<feature type="domain" description="Soluble ligand binding" evidence="4">
    <location>
        <begin position="119"/>
        <end position="164"/>
    </location>
</feature>
<dbReference type="PANTHER" id="PTHR33619:SF3">
    <property type="entry name" value="POLYSACCHARIDE EXPORT PROTEIN GFCE-RELATED"/>
    <property type="match status" value="1"/>
</dbReference>
<sequence length="203" mass="21691">MKYLLIALWGLMLAATSASAQNDYRIKGGDTLSIEVLEDTSLNRSLLVLPDGTINFPFAGTVQAGGRTAAQVQQAIASSISSNFTTTPTVFVSVASVFQAPLSAGVGSGAATMDIYFIGEVNQPGLRPMERGTTFLQAVAQSGGFTKFAATKRVQLRRFDRKTGKQSVYSMNFKALADGGNLTNDIVLQDGDVILVPERRLFE</sequence>
<protein>
    <submittedName>
        <fullName evidence="5">Polysaccharide export protein</fullName>
    </submittedName>
</protein>
<dbReference type="InterPro" id="IPR019554">
    <property type="entry name" value="Soluble_ligand-bd"/>
</dbReference>
<evidence type="ECO:0000256" key="2">
    <source>
        <dbReference type="SAM" id="SignalP"/>
    </source>
</evidence>
<dbReference type="RefSeq" id="WP_219507943.1">
    <property type="nucleotide sequence ID" value="NZ_JAHXDN010000011.1"/>
</dbReference>
<proteinExistence type="predicted"/>
<evidence type="ECO:0000313" key="6">
    <source>
        <dbReference type="Proteomes" id="UP001138661"/>
    </source>
</evidence>
<dbReference type="Pfam" id="PF02563">
    <property type="entry name" value="Poly_export"/>
    <property type="match status" value="1"/>
</dbReference>
<feature type="chain" id="PRO_5040909328" evidence="2">
    <location>
        <begin position="21"/>
        <end position="203"/>
    </location>
</feature>
<keyword evidence="6" id="KW-1185">Reference proteome</keyword>
<dbReference type="InterPro" id="IPR049712">
    <property type="entry name" value="Poly_export"/>
</dbReference>
<dbReference type="InterPro" id="IPR003715">
    <property type="entry name" value="Poly_export_N"/>
</dbReference>
<name>A0A9X1G1C1_9RHOB</name>
<evidence type="ECO:0000256" key="1">
    <source>
        <dbReference type="ARBA" id="ARBA00022729"/>
    </source>
</evidence>
<dbReference type="AlphaFoldDB" id="A0A9X1G1C1"/>
<gene>
    <name evidence="5" type="ORF">KX928_23505</name>
</gene>
<organism evidence="5 6">
    <name type="scientific">Roseobacter insulae</name>
    <dbReference type="NCBI Taxonomy" id="2859783"/>
    <lineage>
        <taxon>Bacteria</taxon>
        <taxon>Pseudomonadati</taxon>
        <taxon>Pseudomonadota</taxon>
        <taxon>Alphaproteobacteria</taxon>
        <taxon>Rhodobacterales</taxon>
        <taxon>Roseobacteraceae</taxon>
        <taxon>Roseobacter</taxon>
    </lineage>
</organism>
<evidence type="ECO:0000259" key="3">
    <source>
        <dbReference type="Pfam" id="PF02563"/>
    </source>
</evidence>
<feature type="domain" description="Polysaccharide export protein N-terminal" evidence="3">
    <location>
        <begin position="19"/>
        <end position="94"/>
    </location>
</feature>
<accession>A0A9X1G1C1</accession>
<dbReference type="PANTHER" id="PTHR33619">
    <property type="entry name" value="POLYSACCHARIDE EXPORT PROTEIN GFCE-RELATED"/>
    <property type="match status" value="1"/>
</dbReference>